<dbReference type="SMART" id="SM00342">
    <property type="entry name" value="HTH_ARAC"/>
    <property type="match status" value="1"/>
</dbReference>
<dbReference type="Pfam" id="PF06719">
    <property type="entry name" value="AraC_N"/>
    <property type="match status" value="1"/>
</dbReference>
<comment type="caution">
    <text evidence="4">The sequence shown here is derived from an EMBL/GenBank/DDBJ whole genome shotgun (WGS) entry which is preliminary data.</text>
</comment>
<evidence type="ECO:0000256" key="2">
    <source>
        <dbReference type="ARBA" id="ARBA00023163"/>
    </source>
</evidence>
<evidence type="ECO:0000313" key="5">
    <source>
        <dbReference type="Proteomes" id="UP000566995"/>
    </source>
</evidence>
<name>A0A7W7KNW6_PSENT</name>
<dbReference type="GO" id="GO:0003700">
    <property type="term" value="F:DNA-binding transcription factor activity"/>
    <property type="evidence" value="ECO:0007669"/>
    <property type="project" value="InterPro"/>
</dbReference>
<dbReference type="PANTHER" id="PTHR43436">
    <property type="entry name" value="ARAC-FAMILY TRANSCRIPTIONAL REGULATOR"/>
    <property type="match status" value="1"/>
</dbReference>
<evidence type="ECO:0000259" key="3">
    <source>
        <dbReference type="PROSITE" id="PS01124"/>
    </source>
</evidence>
<dbReference type="SUPFAM" id="SSF46689">
    <property type="entry name" value="Homeodomain-like"/>
    <property type="match status" value="2"/>
</dbReference>
<keyword evidence="1" id="KW-0805">Transcription regulation</keyword>
<dbReference type="PANTHER" id="PTHR43436:SF2">
    <property type="entry name" value="ARAC_XYLS FAMILY TRANSCRIPTIONAL REGULATOR"/>
    <property type="match status" value="1"/>
</dbReference>
<protein>
    <submittedName>
        <fullName evidence="4">AraC-like DNA-binding protein</fullName>
    </submittedName>
</protein>
<dbReference type="Gene3D" id="1.10.10.60">
    <property type="entry name" value="Homeodomain-like"/>
    <property type="match status" value="1"/>
</dbReference>
<gene>
    <name evidence="4" type="ORF">HNP46_005197</name>
</gene>
<dbReference type="PROSITE" id="PS01124">
    <property type="entry name" value="HTH_ARAC_FAMILY_2"/>
    <property type="match status" value="1"/>
</dbReference>
<dbReference type="RefSeq" id="WP_184594635.1">
    <property type="nucleotide sequence ID" value="NZ_JACHLI010000026.1"/>
</dbReference>
<dbReference type="EMBL" id="JACHLI010000026">
    <property type="protein sequence ID" value="MBB4866292.1"/>
    <property type="molecule type" value="Genomic_DNA"/>
</dbReference>
<dbReference type="Proteomes" id="UP000566995">
    <property type="component" value="Unassembled WGS sequence"/>
</dbReference>
<reference evidence="4 5" key="1">
    <citation type="submission" date="2020-08" db="EMBL/GenBank/DDBJ databases">
        <title>Functional genomics of gut bacteria from endangered species of beetles.</title>
        <authorList>
            <person name="Carlos-Shanley C."/>
        </authorList>
    </citation>
    <scope>NUCLEOTIDE SEQUENCE [LARGE SCALE GENOMIC DNA]</scope>
    <source>
        <strain evidence="4 5">S00179</strain>
    </source>
</reference>
<dbReference type="InterPro" id="IPR018060">
    <property type="entry name" value="HTH_AraC"/>
</dbReference>
<dbReference type="Pfam" id="PF12833">
    <property type="entry name" value="HTH_18"/>
    <property type="match status" value="1"/>
</dbReference>
<keyword evidence="2" id="KW-0804">Transcription</keyword>
<proteinExistence type="predicted"/>
<evidence type="ECO:0000256" key="1">
    <source>
        <dbReference type="ARBA" id="ARBA00023015"/>
    </source>
</evidence>
<dbReference type="GO" id="GO:0043565">
    <property type="term" value="F:sequence-specific DNA binding"/>
    <property type="evidence" value="ECO:0007669"/>
    <property type="project" value="InterPro"/>
</dbReference>
<dbReference type="AlphaFoldDB" id="A0A7W7KNW6"/>
<keyword evidence="4" id="KW-0238">DNA-binding</keyword>
<accession>A0A7W7KNW6</accession>
<sequence>MNTTQQPAESPTPRTPEQERLIALLAAQAPQEGYNLTALPGVRLLRSNRPLTRTPVLYDPGIVIVCQGRKRGYFGEQVYVYDEQQYLAVAVPVPFTMETDATPEQPLLAIYLHLDFQLAAELMLQLDQLRSPASAPEEAAQSLMSSPLDAPVTQAVLRLLEALGDPLESAILAPGLLRELYFRVLTGAQGSAMRAALAMRGRFGNIARALRHIHSAYAQALDLPQLAAIAGMSAPSFHSHFKAITQTSPMQYVKCIRLHQARLLIARQGMSAQAASLAVGYASASQFNREFKRLFGRSPLAEARRMREHFAVPPAQEAAQFVSSH</sequence>
<dbReference type="InterPro" id="IPR009057">
    <property type="entry name" value="Homeodomain-like_sf"/>
</dbReference>
<dbReference type="InterPro" id="IPR009594">
    <property type="entry name" value="Tscrpt_reg_HTH_AraC_N"/>
</dbReference>
<feature type="domain" description="HTH araC/xylS-type" evidence="3">
    <location>
        <begin position="207"/>
        <end position="305"/>
    </location>
</feature>
<organism evidence="4 5">
    <name type="scientific">Pseudomonas nitroreducens</name>
    <dbReference type="NCBI Taxonomy" id="46680"/>
    <lineage>
        <taxon>Bacteria</taxon>
        <taxon>Pseudomonadati</taxon>
        <taxon>Pseudomonadota</taxon>
        <taxon>Gammaproteobacteria</taxon>
        <taxon>Pseudomonadales</taxon>
        <taxon>Pseudomonadaceae</taxon>
        <taxon>Pseudomonas</taxon>
    </lineage>
</organism>
<evidence type="ECO:0000313" key="4">
    <source>
        <dbReference type="EMBL" id="MBB4866292.1"/>
    </source>
</evidence>